<evidence type="ECO:0000256" key="1">
    <source>
        <dbReference type="SAM" id="SignalP"/>
    </source>
</evidence>
<feature type="signal peptide" evidence="1">
    <location>
        <begin position="1"/>
        <end position="23"/>
    </location>
</feature>
<organism evidence="2 3">
    <name type="scientific">Frankliniella occidentalis</name>
    <name type="common">Western flower thrips</name>
    <name type="synonym">Euthrips occidentalis</name>
    <dbReference type="NCBI Taxonomy" id="133901"/>
    <lineage>
        <taxon>Eukaryota</taxon>
        <taxon>Metazoa</taxon>
        <taxon>Ecdysozoa</taxon>
        <taxon>Arthropoda</taxon>
        <taxon>Hexapoda</taxon>
        <taxon>Insecta</taxon>
        <taxon>Pterygota</taxon>
        <taxon>Neoptera</taxon>
        <taxon>Paraneoptera</taxon>
        <taxon>Thysanoptera</taxon>
        <taxon>Terebrantia</taxon>
        <taxon>Thripoidea</taxon>
        <taxon>Thripidae</taxon>
        <taxon>Frankliniella</taxon>
    </lineage>
</organism>
<reference evidence="3" key="1">
    <citation type="submission" date="2025-08" db="UniProtKB">
        <authorList>
            <consortium name="RefSeq"/>
        </authorList>
    </citation>
    <scope>IDENTIFICATION</scope>
    <source>
        <tissue evidence="3">Whole organism</tissue>
    </source>
</reference>
<dbReference type="GeneID" id="113206160"/>
<protein>
    <submittedName>
        <fullName evidence="3">Uncharacterized protein LOC113206160 isoform X2</fullName>
    </submittedName>
</protein>
<evidence type="ECO:0000313" key="2">
    <source>
        <dbReference type="Proteomes" id="UP000504606"/>
    </source>
</evidence>
<dbReference type="AlphaFoldDB" id="A0A6J1SEZ8"/>
<feature type="chain" id="PRO_5026650131" evidence="1">
    <location>
        <begin position="24"/>
        <end position="71"/>
    </location>
</feature>
<evidence type="ECO:0000313" key="3">
    <source>
        <dbReference type="RefSeq" id="XP_026277885.1"/>
    </source>
</evidence>
<dbReference type="RefSeq" id="XP_026277885.1">
    <property type="nucleotide sequence ID" value="XM_026422100.2"/>
</dbReference>
<sequence length="71" mass="7873">MKTIMKTALLACLLLAALQFGQASPAPAPAETKPTTSLSEMHLSMLRRLKRLFAVHLDRRLNCGRENVAIR</sequence>
<gene>
    <name evidence="3" type="primary">LOC113206160</name>
</gene>
<dbReference type="Proteomes" id="UP000504606">
    <property type="component" value="Unplaced"/>
</dbReference>
<keyword evidence="2" id="KW-1185">Reference proteome</keyword>
<name>A0A6J1SEZ8_FRAOC</name>
<accession>A0A6J1SEZ8</accession>
<keyword evidence="1" id="KW-0732">Signal</keyword>
<proteinExistence type="predicted"/>